<evidence type="ECO:0000256" key="5">
    <source>
        <dbReference type="ARBA" id="ARBA00011738"/>
    </source>
</evidence>
<accession>A0ABD1EQR1</accession>
<dbReference type="Gene3D" id="3.40.50.720">
    <property type="entry name" value="NAD(P)-binding Rossmann-like Domain"/>
    <property type="match status" value="1"/>
</dbReference>
<dbReference type="InterPro" id="IPR006109">
    <property type="entry name" value="G3P_DH_NAD-dep_C"/>
</dbReference>
<dbReference type="NCBIfam" id="TIGR03376">
    <property type="entry name" value="glycerol3P_DH"/>
    <property type="match status" value="1"/>
</dbReference>
<dbReference type="Pfam" id="PF01210">
    <property type="entry name" value="NAD_Gly3P_dh_N"/>
    <property type="match status" value="1"/>
</dbReference>
<evidence type="ECO:0000256" key="8">
    <source>
        <dbReference type="ARBA" id="ARBA00023027"/>
    </source>
</evidence>
<feature type="region of interest" description="Disordered" evidence="12">
    <location>
        <begin position="437"/>
        <end position="458"/>
    </location>
</feature>
<evidence type="ECO:0000256" key="10">
    <source>
        <dbReference type="RuleBase" id="RU000437"/>
    </source>
</evidence>
<dbReference type="InterPro" id="IPR008927">
    <property type="entry name" value="6-PGluconate_DH-like_C_sf"/>
</dbReference>
<comment type="similarity">
    <text evidence="4 10">Belongs to the NAD-dependent glycerol-3-phosphate dehydrogenase family.</text>
</comment>
<comment type="subunit">
    <text evidence="5">Homodimer.</text>
</comment>
<evidence type="ECO:0000259" key="14">
    <source>
        <dbReference type="Pfam" id="PF07479"/>
    </source>
</evidence>
<gene>
    <name evidence="15" type="ORF">ABEB36_006350</name>
</gene>
<reference evidence="15 16" key="1">
    <citation type="submission" date="2024-05" db="EMBL/GenBank/DDBJ databases">
        <title>Genetic variation in Jamaican populations of the coffee berry borer (Hypothenemus hampei).</title>
        <authorList>
            <person name="Errbii M."/>
            <person name="Myrie A."/>
        </authorList>
    </citation>
    <scope>NUCLEOTIDE SEQUENCE [LARGE SCALE GENOMIC DNA]</scope>
    <source>
        <strain evidence="15">JA-Hopewell-2020-01-JO</strain>
        <tissue evidence="15">Whole body</tissue>
    </source>
</reference>
<comment type="caution">
    <text evidence="15">The sequence shown here is derived from an EMBL/GenBank/DDBJ whole genome shotgun (WGS) entry which is preliminary data.</text>
</comment>
<organism evidence="15 16">
    <name type="scientific">Hypothenemus hampei</name>
    <name type="common">Coffee berry borer</name>
    <dbReference type="NCBI Taxonomy" id="57062"/>
    <lineage>
        <taxon>Eukaryota</taxon>
        <taxon>Metazoa</taxon>
        <taxon>Ecdysozoa</taxon>
        <taxon>Arthropoda</taxon>
        <taxon>Hexapoda</taxon>
        <taxon>Insecta</taxon>
        <taxon>Pterygota</taxon>
        <taxon>Neoptera</taxon>
        <taxon>Endopterygota</taxon>
        <taxon>Coleoptera</taxon>
        <taxon>Polyphaga</taxon>
        <taxon>Cucujiformia</taxon>
        <taxon>Curculionidae</taxon>
        <taxon>Scolytinae</taxon>
        <taxon>Hypothenemus</taxon>
    </lineage>
</organism>
<proteinExistence type="inferred from homology"/>
<evidence type="ECO:0000256" key="6">
    <source>
        <dbReference type="ARBA" id="ARBA00022490"/>
    </source>
</evidence>
<evidence type="ECO:0000313" key="15">
    <source>
        <dbReference type="EMBL" id="KAL1500933.1"/>
    </source>
</evidence>
<dbReference type="PANTHER" id="PTHR11728:SF8">
    <property type="entry name" value="GLYCEROL-3-PHOSPHATE DEHYDROGENASE [NAD(+)]-RELATED"/>
    <property type="match status" value="1"/>
</dbReference>
<feature type="domain" description="Glycerol-3-phosphate dehydrogenase NAD-dependent C-terminal" evidence="14">
    <location>
        <begin position="282"/>
        <end position="427"/>
    </location>
</feature>
<keyword evidence="7 10" id="KW-0560">Oxidoreductase</keyword>
<evidence type="ECO:0000256" key="4">
    <source>
        <dbReference type="ARBA" id="ARBA00011009"/>
    </source>
</evidence>
<comment type="pathway">
    <text evidence="3">Phospholipid metabolism; alpha-glycerophosphate cycle.</text>
</comment>
<evidence type="ECO:0000256" key="2">
    <source>
        <dbReference type="ARBA" id="ARBA00005189"/>
    </source>
</evidence>
<protein>
    <recommendedName>
        <fullName evidence="11">Glycerol-3-phosphate dehydrogenase [NAD(+)]</fullName>
        <ecNumber evidence="11">1.1.1.8</ecNumber>
    </recommendedName>
</protein>
<dbReference type="PROSITE" id="PS00957">
    <property type="entry name" value="NAD_G3PDH"/>
    <property type="match status" value="1"/>
</dbReference>
<dbReference type="GO" id="GO:0051287">
    <property type="term" value="F:NAD binding"/>
    <property type="evidence" value="ECO:0007669"/>
    <property type="project" value="UniProtKB-UniRule"/>
</dbReference>
<evidence type="ECO:0000256" key="11">
    <source>
        <dbReference type="RuleBase" id="RU361243"/>
    </source>
</evidence>
<dbReference type="Pfam" id="PF07479">
    <property type="entry name" value="NAD_Gly3P_dh_C"/>
    <property type="match status" value="1"/>
</dbReference>
<dbReference type="GO" id="GO:0046168">
    <property type="term" value="P:glycerol-3-phosphate catabolic process"/>
    <property type="evidence" value="ECO:0007669"/>
    <property type="project" value="UniProtKB-UniRule"/>
</dbReference>
<dbReference type="InterPro" id="IPR013328">
    <property type="entry name" value="6PGD_dom2"/>
</dbReference>
<evidence type="ECO:0000256" key="7">
    <source>
        <dbReference type="ARBA" id="ARBA00023002"/>
    </source>
</evidence>
<evidence type="ECO:0000256" key="3">
    <source>
        <dbReference type="ARBA" id="ARBA00005192"/>
    </source>
</evidence>
<evidence type="ECO:0000259" key="13">
    <source>
        <dbReference type="Pfam" id="PF01210"/>
    </source>
</evidence>
<dbReference type="EMBL" id="JBDJPC010000005">
    <property type="protein sequence ID" value="KAL1500933.1"/>
    <property type="molecule type" value="Genomic_DNA"/>
</dbReference>
<dbReference type="GO" id="GO:0005737">
    <property type="term" value="C:cytoplasm"/>
    <property type="evidence" value="ECO:0007669"/>
    <property type="project" value="UniProtKB-SubCell"/>
</dbReference>
<comment type="pathway">
    <text evidence="2">Lipid metabolism.</text>
</comment>
<dbReference type="Proteomes" id="UP001566132">
    <property type="component" value="Unassembled WGS sequence"/>
</dbReference>
<evidence type="ECO:0000256" key="12">
    <source>
        <dbReference type="SAM" id="MobiDB-lite"/>
    </source>
</evidence>
<dbReference type="InterPro" id="IPR036291">
    <property type="entry name" value="NAD(P)-bd_dom_sf"/>
</dbReference>
<dbReference type="GO" id="GO:0141152">
    <property type="term" value="F:glycerol-3-phosphate dehydrogenase (NAD+) activity"/>
    <property type="evidence" value="ECO:0007669"/>
    <property type="project" value="UniProtKB-UniRule"/>
</dbReference>
<keyword evidence="16" id="KW-1185">Reference proteome</keyword>
<dbReference type="SUPFAM" id="SSF48179">
    <property type="entry name" value="6-phosphogluconate dehydrogenase C-terminal domain-like"/>
    <property type="match status" value="1"/>
</dbReference>
<sequence length="458" mass="50454">MLRQLNRNRLVKWNFLHNNNSSNGPVVTPLSRINNKSVIKNAAVALGGAATLPVRCDQSLFRSSRRPCNFHSSFKPVWTQFNSRKMACTNPKQVCIVGSGNWGSAIAKIVGGNAVRSKNFVDRVTMYVYEEMVNGKKLTEIINETHENVKYLPGHKLPENVVAVPDVLEAAKDADILIFVVPHQFIRTLCSTLLGKIKSTAIALSLIKGFDRAEGGGIDLISHIITRNLKIPCSVLMGANLASEVADEMFCETTIGCKDATAGPLLRDIIQTNYFRVVVVDDEDTVEVCGALKNIVACGAGFVDGLGLGDNTKAAVIRLGLMEMVKFVDVFYPGGKLSTFFESCGVADLITTCYGGRNRKVSEAFVKTGKSIKQLEDEMLNGQKLQGPFTADEVNYMLKSKGMEEQFPLFTGIHRICTGQLTPKDFIDCIRNHPEHMDSKIDHSNPEMLDQEYQNSKL</sequence>
<keyword evidence="6" id="KW-0963">Cytoplasm</keyword>
<dbReference type="PANTHER" id="PTHR11728">
    <property type="entry name" value="GLYCEROL-3-PHOSPHATE DEHYDROGENASE"/>
    <property type="match status" value="1"/>
</dbReference>
<dbReference type="EC" id="1.1.1.8" evidence="11"/>
<dbReference type="InterPro" id="IPR011128">
    <property type="entry name" value="G3P_DH_NAD-dep_N"/>
</dbReference>
<name>A0ABD1EQR1_HYPHA</name>
<evidence type="ECO:0000313" key="16">
    <source>
        <dbReference type="Proteomes" id="UP001566132"/>
    </source>
</evidence>
<dbReference type="FunFam" id="1.10.1040.10:FF:000004">
    <property type="entry name" value="Glycerol-3-phosphate dehydrogenase [NAD(+)]"/>
    <property type="match status" value="1"/>
</dbReference>
<comment type="subcellular location">
    <subcellularLocation>
        <location evidence="1">Cytoplasm</location>
    </subcellularLocation>
</comment>
<dbReference type="AlphaFoldDB" id="A0ABD1EQR1"/>
<dbReference type="InterPro" id="IPR017751">
    <property type="entry name" value="G3P_DH_NAD-dep_euk"/>
</dbReference>
<comment type="catalytic activity">
    <reaction evidence="9 11">
        <text>sn-glycerol 3-phosphate + NAD(+) = dihydroxyacetone phosphate + NADH + H(+)</text>
        <dbReference type="Rhea" id="RHEA:11092"/>
        <dbReference type="ChEBI" id="CHEBI:15378"/>
        <dbReference type="ChEBI" id="CHEBI:57540"/>
        <dbReference type="ChEBI" id="CHEBI:57597"/>
        <dbReference type="ChEBI" id="CHEBI:57642"/>
        <dbReference type="ChEBI" id="CHEBI:57945"/>
        <dbReference type="EC" id="1.1.1.8"/>
    </reaction>
</comment>
<feature type="domain" description="Glycerol-3-phosphate dehydrogenase NAD-dependent N-terminal" evidence="13">
    <location>
        <begin position="93"/>
        <end position="261"/>
    </location>
</feature>
<evidence type="ECO:0000256" key="1">
    <source>
        <dbReference type="ARBA" id="ARBA00004496"/>
    </source>
</evidence>
<dbReference type="PRINTS" id="PR00077">
    <property type="entry name" value="GPDHDRGNASE"/>
</dbReference>
<evidence type="ECO:0000256" key="9">
    <source>
        <dbReference type="ARBA" id="ARBA00048683"/>
    </source>
</evidence>
<dbReference type="Gene3D" id="1.10.1040.10">
    <property type="entry name" value="N-(1-d-carboxylethyl)-l-norvaline Dehydrogenase, domain 2"/>
    <property type="match status" value="1"/>
</dbReference>
<keyword evidence="8 10" id="KW-0520">NAD</keyword>
<dbReference type="SUPFAM" id="SSF51735">
    <property type="entry name" value="NAD(P)-binding Rossmann-fold domains"/>
    <property type="match status" value="1"/>
</dbReference>
<dbReference type="InterPro" id="IPR006168">
    <property type="entry name" value="G3P_DH_NAD-dep"/>
</dbReference>
<dbReference type="FunFam" id="3.40.50.720:FF:000088">
    <property type="entry name" value="Glycerol-3-phosphate dehydrogenase [NAD(+)]"/>
    <property type="match status" value="1"/>
</dbReference>